<accession>A0A919J0P0</accession>
<reference evidence="2" key="1">
    <citation type="submission" date="2021-01" db="EMBL/GenBank/DDBJ databases">
        <title>Whole genome shotgun sequence of Actinoplanes ferrugineus NBRC 15555.</title>
        <authorList>
            <person name="Komaki H."/>
            <person name="Tamura T."/>
        </authorList>
    </citation>
    <scope>NUCLEOTIDE SEQUENCE</scope>
    <source>
        <strain evidence="2">NBRC 15555</strain>
    </source>
</reference>
<dbReference type="AlphaFoldDB" id="A0A919J0P0"/>
<name>A0A919J0P0_9ACTN</name>
<dbReference type="RefSeq" id="WP_203817775.1">
    <property type="nucleotide sequence ID" value="NZ_BAAABP010000058.1"/>
</dbReference>
<keyword evidence="3" id="KW-1185">Reference proteome</keyword>
<comment type="caution">
    <text evidence="2">The sequence shown here is derived from an EMBL/GenBank/DDBJ whole genome shotgun (WGS) entry which is preliminary data.</text>
</comment>
<organism evidence="2 3">
    <name type="scientific">Paractinoplanes ferrugineus</name>
    <dbReference type="NCBI Taxonomy" id="113564"/>
    <lineage>
        <taxon>Bacteria</taxon>
        <taxon>Bacillati</taxon>
        <taxon>Actinomycetota</taxon>
        <taxon>Actinomycetes</taxon>
        <taxon>Micromonosporales</taxon>
        <taxon>Micromonosporaceae</taxon>
        <taxon>Paractinoplanes</taxon>
    </lineage>
</organism>
<proteinExistence type="predicted"/>
<evidence type="ECO:0000256" key="1">
    <source>
        <dbReference type="SAM" id="Phobius"/>
    </source>
</evidence>
<sequence length="70" mass="7074">MLGVPRAGVRDIFVGRGGTNPAARPPVLGRLAARRGLPLLTGVFVGPSLPGAIALGALRFVLPADAAQPH</sequence>
<evidence type="ECO:0000313" key="3">
    <source>
        <dbReference type="Proteomes" id="UP000598174"/>
    </source>
</evidence>
<keyword evidence="1" id="KW-0812">Transmembrane</keyword>
<evidence type="ECO:0000313" key="2">
    <source>
        <dbReference type="EMBL" id="GIE11227.1"/>
    </source>
</evidence>
<dbReference type="Proteomes" id="UP000598174">
    <property type="component" value="Unassembled WGS sequence"/>
</dbReference>
<feature type="transmembrane region" description="Helical" evidence="1">
    <location>
        <begin position="39"/>
        <end position="62"/>
    </location>
</feature>
<gene>
    <name evidence="2" type="ORF">Afe05nite_30670</name>
</gene>
<protein>
    <submittedName>
        <fullName evidence="2">Uncharacterized protein</fullName>
    </submittedName>
</protein>
<keyword evidence="1" id="KW-1133">Transmembrane helix</keyword>
<keyword evidence="1" id="KW-0472">Membrane</keyword>
<dbReference type="EMBL" id="BOMM01000027">
    <property type="protein sequence ID" value="GIE11227.1"/>
    <property type="molecule type" value="Genomic_DNA"/>
</dbReference>